<dbReference type="PANTHER" id="PTHR12197:SF251">
    <property type="entry name" value="EG:BACR7C10.4 PROTEIN"/>
    <property type="match status" value="1"/>
</dbReference>
<accession>A0ABQ6Q3Z2</accession>
<organism evidence="2 3">
    <name type="scientific">Algoriphagus taiwanensis</name>
    <dbReference type="NCBI Taxonomy" id="1445656"/>
    <lineage>
        <taxon>Bacteria</taxon>
        <taxon>Pseudomonadati</taxon>
        <taxon>Bacteroidota</taxon>
        <taxon>Cytophagia</taxon>
        <taxon>Cytophagales</taxon>
        <taxon>Cyclobacteriaceae</taxon>
        <taxon>Algoriphagus</taxon>
    </lineage>
</organism>
<proteinExistence type="predicted"/>
<reference evidence="2 3" key="1">
    <citation type="submission" date="2023-08" db="EMBL/GenBank/DDBJ databases">
        <title>Draft genome sequence of Algoriphagus taiwanensis.</title>
        <authorList>
            <person name="Takatani N."/>
            <person name="Hosokawa M."/>
            <person name="Sawabe T."/>
        </authorList>
    </citation>
    <scope>NUCLEOTIDE SEQUENCE [LARGE SCALE GENOMIC DNA]</scope>
    <source>
        <strain evidence="2 3">JCM 19755</strain>
    </source>
</reference>
<dbReference type="SUPFAM" id="SSF82199">
    <property type="entry name" value="SET domain"/>
    <property type="match status" value="1"/>
</dbReference>
<dbReference type="InterPro" id="IPR001214">
    <property type="entry name" value="SET_dom"/>
</dbReference>
<comment type="caution">
    <text evidence="2">The sequence shown here is derived from an EMBL/GenBank/DDBJ whole genome shotgun (WGS) entry which is preliminary data.</text>
</comment>
<evidence type="ECO:0000313" key="3">
    <source>
        <dbReference type="Proteomes" id="UP001307705"/>
    </source>
</evidence>
<gene>
    <name evidence="2" type="ORF">Ataiwa_30610</name>
</gene>
<evidence type="ECO:0000313" key="2">
    <source>
        <dbReference type="EMBL" id="GMQ34788.1"/>
    </source>
</evidence>
<dbReference type="PIRSF" id="PIRSF022536">
    <property type="entry name" value="A612L_SET"/>
    <property type="match status" value="1"/>
</dbReference>
<feature type="domain" description="SET" evidence="1">
    <location>
        <begin position="17"/>
        <end position="126"/>
    </location>
</feature>
<dbReference type="Pfam" id="PF00856">
    <property type="entry name" value="SET"/>
    <property type="match status" value="1"/>
</dbReference>
<dbReference type="CDD" id="cd10540">
    <property type="entry name" value="SET_SpSet7-like"/>
    <property type="match status" value="1"/>
</dbReference>
<dbReference type="Proteomes" id="UP001307705">
    <property type="component" value="Unassembled WGS sequence"/>
</dbReference>
<dbReference type="Gene3D" id="2.170.270.10">
    <property type="entry name" value="SET domain"/>
    <property type="match status" value="1"/>
</dbReference>
<dbReference type="InterPro" id="IPR050869">
    <property type="entry name" value="H3K4_H4K5_MeTrfase"/>
</dbReference>
<dbReference type="SMART" id="SM00317">
    <property type="entry name" value="SET"/>
    <property type="match status" value="1"/>
</dbReference>
<dbReference type="EMBL" id="BTPE01000011">
    <property type="protein sequence ID" value="GMQ34788.1"/>
    <property type="molecule type" value="Genomic_DNA"/>
</dbReference>
<dbReference type="PROSITE" id="PS50280">
    <property type="entry name" value="SET"/>
    <property type="match status" value="1"/>
</dbReference>
<dbReference type="PANTHER" id="PTHR12197">
    <property type="entry name" value="HISTONE-LYSINE N-METHYLTRANSFERASE SMYD"/>
    <property type="match status" value="1"/>
</dbReference>
<dbReference type="InterPro" id="IPR046341">
    <property type="entry name" value="SET_dom_sf"/>
</dbReference>
<dbReference type="InterPro" id="IPR009207">
    <property type="entry name" value="SET7_MeTrfase"/>
</dbReference>
<sequence>MQGFSTNSSPGKITESTDLYVADAGPKGRGVFAGRAFRKGEIIEKCPIIPWEHEELYRLAGHLLERYVFLWDKRKKSLAVVLGFGSLYNHSSLPNCSYSRQIKNQLIVFRARRPIAQNEELTIHYGPSAESFHEKT</sequence>
<keyword evidence="3" id="KW-1185">Reference proteome</keyword>
<name>A0ABQ6Q3Z2_9BACT</name>
<evidence type="ECO:0000259" key="1">
    <source>
        <dbReference type="PROSITE" id="PS50280"/>
    </source>
</evidence>
<dbReference type="RefSeq" id="WP_338229610.1">
    <property type="nucleotide sequence ID" value="NZ_BTPE01000011.1"/>
</dbReference>
<protein>
    <submittedName>
        <fullName evidence="2">SET domain-containing protein-lysine N-methyltransferase</fullName>
    </submittedName>
</protein>